<name>A0A8S5R4X1_9CAUD</name>
<dbReference type="EMBL" id="BK015806">
    <property type="protein sequence ID" value="DAE26020.1"/>
    <property type="molecule type" value="Genomic_DNA"/>
</dbReference>
<evidence type="ECO:0000313" key="1">
    <source>
        <dbReference type="EMBL" id="DAE26020.1"/>
    </source>
</evidence>
<reference evidence="1" key="1">
    <citation type="journal article" date="2021" name="Proc. Natl. Acad. Sci. U.S.A.">
        <title>A Catalog of Tens of Thousands of Viruses from Human Metagenomes Reveals Hidden Associations with Chronic Diseases.</title>
        <authorList>
            <person name="Tisza M.J."/>
            <person name="Buck C.B."/>
        </authorList>
    </citation>
    <scope>NUCLEOTIDE SEQUENCE</scope>
    <source>
        <strain evidence="1">CtyjS2</strain>
    </source>
</reference>
<protein>
    <submittedName>
        <fullName evidence="1">Uncharacterized protein</fullName>
    </submittedName>
</protein>
<accession>A0A8S5R4X1</accession>
<sequence length="256" mass="29121">MKQNIVKKIILTLLLLIPIVSYAQNNACEVVFSKFKLEWFNVMGMRGGGNGQRLKLTFKNNSDKVLKYVNVHYWAINAVNDIETDQFGRKDFSVNCTGPFDPESRSKLEVQIALFHPNLLIAYPYKIEITYMNGEEREIEIDKNNVNTIFPCVKYISVGKTGMEKVNEKDIGIQNMDSLGQIDDVKCRIAKKYNNGMTICTSKELTPDQIRKAVDIFSLKGKIMFNLEGAEGKGEAYAGIDDGFIIIYKNNEFIKM</sequence>
<proteinExistence type="predicted"/>
<organism evidence="1">
    <name type="scientific">Siphoviridae sp. ctyjS2</name>
    <dbReference type="NCBI Taxonomy" id="2827284"/>
    <lineage>
        <taxon>Viruses</taxon>
        <taxon>Duplodnaviria</taxon>
        <taxon>Heunggongvirae</taxon>
        <taxon>Uroviricota</taxon>
        <taxon>Caudoviricetes</taxon>
    </lineage>
</organism>